<dbReference type="EC" id="1.13.11.63" evidence="1"/>
<keyword evidence="1" id="KW-0812">Transmembrane</keyword>
<comment type="similarity">
    <text evidence="1">Belongs to the Brp/Blh beta-carotene diooxygenase family.</text>
</comment>
<evidence type="ECO:0000313" key="3">
    <source>
        <dbReference type="Proteomes" id="UP000292262"/>
    </source>
</evidence>
<keyword evidence="1" id="KW-0472">Membrane</keyword>
<dbReference type="GO" id="GO:0004497">
    <property type="term" value="F:monooxygenase activity"/>
    <property type="evidence" value="ECO:0007669"/>
    <property type="project" value="UniProtKB-KW"/>
</dbReference>
<dbReference type="GO" id="GO:0003834">
    <property type="term" value="F:beta-carotene 15,15'-dioxygenase activity"/>
    <property type="evidence" value="ECO:0007669"/>
    <property type="project" value="UniProtKB-EC"/>
</dbReference>
<reference evidence="2 3" key="1">
    <citation type="submission" date="2019-02" db="EMBL/GenBank/DDBJ databases">
        <title>Genomic Encyclopedia of Type Strains, Phase IV (KMG-IV): sequencing the most valuable type-strain genomes for metagenomic binning, comparative biology and taxonomic classification.</title>
        <authorList>
            <person name="Goeker M."/>
        </authorList>
    </citation>
    <scope>NUCLEOTIDE SEQUENCE [LARGE SCALE GENOMIC DNA]</scope>
    <source>
        <strain evidence="2 3">DSM 17196</strain>
    </source>
</reference>
<feature type="transmembrane region" description="Helical" evidence="1">
    <location>
        <begin position="84"/>
        <end position="117"/>
    </location>
</feature>
<accession>A0A4Q7NTD4</accession>
<proteinExistence type="inferred from homology"/>
<dbReference type="GO" id="GO:0005506">
    <property type="term" value="F:iron ion binding"/>
    <property type="evidence" value="ECO:0007669"/>
    <property type="project" value="UniProtKB-UniRule"/>
</dbReference>
<dbReference type="GO" id="GO:0016121">
    <property type="term" value="P:carotene catabolic process"/>
    <property type="evidence" value="ECO:0007669"/>
    <property type="project" value="UniProtKB-UniRule"/>
</dbReference>
<feature type="transmembrane region" description="Helical" evidence="1">
    <location>
        <begin position="262"/>
        <end position="279"/>
    </location>
</feature>
<evidence type="ECO:0000313" key="2">
    <source>
        <dbReference type="EMBL" id="RZS90436.1"/>
    </source>
</evidence>
<feature type="transmembrane region" description="Helical" evidence="1">
    <location>
        <begin position="285"/>
        <end position="304"/>
    </location>
</feature>
<keyword evidence="1" id="KW-0479">Metal-binding</keyword>
<dbReference type="GO" id="GO:0010436">
    <property type="term" value="F:carotenoid dioxygenase activity"/>
    <property type="evidence" value="ECO:0007669"/>
    <property type="project" value="UniProtKB-UniRule"/>
</dbReference>
<keyword evidence="3" id="KW-1185">Reference proteome</keyword>
<sequence length="310" mass="36031">MFNFKITLLNKMKKKAIILSKLKSILIVCTFFCLWLSVFFADTIEDSLAFILILTIGIFHGTSDIGIIQNLSHTKKNIIHLQVALSYLFIIILATVLFTYLPAFALGLFIIVSAYHFGEQHWSSYFTNITIWSALHFTLYGMVILFSLFFLNYKEVFIIIKDITSYGLSSDFFGYIWVISSGLLVVLTLFLLKTKKLRMFNIILELFYLLIFLIVFKTASLLWAFAIYFIFWHSIPSIVDQVQFLYGGTKKEDFVKYAKSSLLYWVISIFGLGILYFIFKDQKEIFLSIFFISIAAITFPHVWVMSRLNK</sequence>
<keyword evidence="1" id="KW-1133">Transmembrane helix</keyword>
<feature type="transmembrane region" description="Helical" evidence="1">
    <location>
        <begin position="129"/>
        <end position="151"/>
    </location>
</feature>
<dbReference type="AlphaFoldDB" id="A0A4Q7NTD4"/>
<keyword evidence="1" id="KW-1003">Cell membrane</keyword>
<keyword evidence="1" id="KW-0223">Dioxygenase</keyword>
<comment type="catalytic activity">
    <reaction evidence="1">
        <text>all-trans-beta-carotene + O2 = 2 all-trans-retinal</text>
        <dbReference type="Rhea" id="RHEA:32887"/>
        <dbReference type="ChEBI" id="CHEBI:15379"/>
        <dbReference type="ChEBI" id="CHEBI:17579"/>
        <dbReference type="ChEBI" id="CHEBI:17898"/>
        <dbReference type="EC" id="1.13.11.63"/>
    </reaction>
</comment>
<dbReference type="Pfam" id="PF15461">
    <property type="entry name" value="BCD"/>
    <property type="match status" value="1"/>
</dbReference>
<comment type="caution">
    <text evidence="1">Lacks conserved residue(s) required for the propagation of feature annotation.</text>
</comment>
<dbReference type="EMBL" id="SGXE01000008">
    <property type="protein sequence ID" value="RZS90436.1"/>
    <property type="molecule type" value="Genomic_DNA"/>
</dbReference>
<dbReference type="NCBIfam" id="TIGR03753">
    <property type="entry name" value="blh_monoox"/>
    <property type="match status" value="1"/>
</dbReference>
<dbReference type="Proteomes" id="UP000292262">
    <property type="component" value="Unassembled WGS sequence"/>
</dbReference>
<protein>
    <recommendedName>
        <fullName evidence="1">Probable beta-carotene 15,15'-dioxygenase</fullName>
        <ecNumber evidence="1">1.13.11.63</ecNumber>
    </recommendedName>
</protein>
<keyword evidence="1" id="KW-0408">Iron</keyword>
<evidence type="ECO:0000256" key="1">
    <source>
        <dbReference type="HAMAP-Rule" id="MF_02093"/>
    </source>
</evidence>
<name>A0A4Q7NTD4_9FLAO</name>
<keyword evidence="1" id="KW-0560">Oxidoreductase</keyword>
<organism evidence="2 3">
    <name type="scientific">Aquimarina brevivitae</name>
    <dbReference type="NCBI Taxonomy" id="323412"/>
    <lineage>
        <taxon>Bacteria</taxon>
        <taxon>Pseudomonadati</taxon>
        <taxon>Bacteroidota</taxon>
        <taxon>Flavobacteriia</taxon>
        <taxon>Flavobacteriales</taxon>
        <taxon>Flavobacteriaceae</taxon>
        <taxon>Aquimarina</taxon>
    </lineage>
</organism>
<comment type="subcellular location">
    <subcellularLocation>
        <location evidence="1">Cell membrane</location>
        <topology evidence="1">Multi-pass membrane protein</topology>
    </subcellularLocation>
</comment>
<comment type="function">
    <text evidence="1">Catalyzes the cleavage of beta-carotene at its central double bond (15,15') to yield two molecules of all-trans-retinal.</text>
</comment>
<comment type="cofactor">
    <cofactor evidence="1">
        <name>Fe(2+)</name>
        <dbReference type="ChEBI" id="CHEBI:29033"/>
    </cofactor>
</comment>
<dbReference type="HAMAP" id="MF_02093">
    <property type="entry name" value="Beta_carotene_diox"/>
    <property type="match status" value="1"/>
</dbReference>
<dbReference type="OrthoDB" id="945227at2"/>
<dbReference type="InterPro" id="IPR022270">
    <property type="entry name" value="Blh_diox"/>
</dbReference>
<comment type="caution">
    <text evidence="2">The sequence shown here is derived from an EMBL/GenBank/DDBJ whole genome shotgun (WGS) entry which is preliminary data.</text>
</comment>
<dbReference type="GO" id="GO:0005886">
    <property type="term" value="C:plasma membrane"/>
    <property type="evidence" value="ECO:0007669"/>
    <property type="project" value="UniProtKB-SubCell"/>
</dbReference>
<keyword evidence="2" id="KW-0503">Monooxygenase</keyword>
<feature type="transmembrane region" description="Helical" evidence="1">
    <location>
        <begin position="51"/>
        <end position="72"/>
    </location>
</feature>
<gene>
    <name evidence="2" type="ORF">EV197_3421</name>
</gene>
<feature type="transmembrane region" description="Helical" evidence="1">
    <location>
        <begin position="172"/>
        <end position="192"/>
    </location>
</feature>